<evidence type="ECO:0000256" key="1">
    <source>
        <dbReference type="SAM" id="MobiDB-lite"/>
    </source>
</evidence>
<reference evidence="3 4" key="1">
    <citation type="submission" date="2020-02" db="EMBL/GenBank/DDBJ databases">
        <title>Comparative genomics of the hypocrealean fungal genus Beauvera.</title>
        <authorList>
            <person name="Showalter D.N."/>
            <person name="Bushley K.E."/>
            <person name="Rehner S.A."/>
        </authorList>
    </citation>
    <scope>NUCLEOTIDE SEQUENCE [LARGE SCALE GENOMIC DNA]</scope>
    <source>
        <strain evidence="3 4">ARSEF4384</strain>
    </source>
</reference>
<dbReference type="AlphaFoldDB" id="A0AAW0RXX3"/>
<keyword evidence="4" id="KW-1185">Reference proteome</keyword>
<organism evidence="3 4">
    <name type="scientific">Beauveria asiatica</name>
    <dbReference type="NCBI Taxonomy" id="1069075"/>
    <lineage>
        <taxon>Eukaryota</taxon>
        <taxon>Fungi</taxon>
        <taxon>Dikarya</taxon>
        <taxon>Ascomycota</taxon>
        <taxon>Pezizomycotina</taxon>
        <taxon>Sordariomycetes</taxon>
        <taxon>Hypocreomycetidae</taxon>
        <taxon>Hypocreales</taxon>
        <taxon>Cordycipitaceae</taxon>
        <taxon>Beauveria</taxon>
    </lineage>
</organism>
<keyword evidence="2" id="KW-1133">Transmembrane helix</keyword>
<sequence>MKNLSIQPMQLAVRRALRPRLPQHVLARHACLSASARCCRSGDDASSDKTISTSTAAATQPSRKPAAVETESRNPELPKFSLDGLGVSKNMKVLLIVVLSIFGTMETWFYCQAIWRWWYGEQGLAVTIDDK</sequence>
<dbReference type="EMBL" id="JAAHCF010000169">
    <property type="protein sequence ID" value="KAK8147107.1"/>
    <property type="molecule type" value="Genomic_DNA"/>
</dbReference>
<evidence type="ECO:0000256" key="2">
    <source>
        <dbReference type="SAM" id="Phobius"/>
    </source>
</evidence>
<proteinExistence type="predicted"/>
<feature type="compositionally biased region" description="Polar residues" evidence="1">
    <location>
        <begin position="48"/>
        <end position="62"/>
    </location>
</feature>
<accession>A0AAW0RXX3</accession>
<evidence type="ECO:0000313" key="3">
    <source>
        <dbReference type="EMBL" id="KAK8147107.1"/>
    </source>
</evidence>
<evidence type="ECO:0000313" key="4">
    <source>
        <dbReference type="Proteomes" id="UP001397290"/>
    </source>
</evidence>
<dbReference type="Proteomes" id="UP001397290">
    <property type="component" value="Unassembled WGS sequence"/>
</dbReference>
<feature type="transmembrane region" description="Helical" evidence="2">
    <location>
        <begin position="93"/>
        <end position="115"/>
    </location>
</feature>
<protein>
    <submittedName>
        <fullName evidence="3">Uncharacterized protein</fullName>
    </submittedName>
</protein>
<feature type="region of interest" description="Disordered" evidence="1">
    <location>
        <begin position="40"/>
        <end position="76"/>
    </location>
</feature>
<comment type="caution">
    <text evidence="3">The sequence shown here is derived from an EMBL/GenBank/DDBJ whole genome shotgun (WGS) entry which is preliminary data.</text>
</comment>
<keyword evidence="2" id="KW-0812">Transmembrane</keyword>
<gene>
    <name evidence="3" type="ORF">G3M48_002096</name>
</gene>
<name>A0AAW0RXX3_9HYPO</name>
<keyword evidence="2" id="KW-0472">Membrane</keyword>